<keyword evidence="16" id="KW-1185">Reference proteome</keyword>
<evidence type="ECO:0000313" key="16">
    <source>
        <dbReference type="Proteomes" id="UP000662973"/>
    </source>
</evidence>
<dbReference type="InterPro" id="IPR005467">
    <property type="entry name" value="His_kinase_dom"/>
</dbReference>
<keyword evidence="7 15" id="KW-0418">Kinase</keyword>
<dbReference type="Pfam" id="PF00989">
    <property type="entry name" value="PAS"/>
    <property type="match status" value="1"/>
</dbReference>
<comment type="catalytic activity">
    <reaction evidence="1">
        <text>ATP + protein L-histidine = ADP + protein N-phospho-L-histidine.</text>
        <dbReference type="EC" id="2.7.13.3"/>
    </reaction>
</comment>
<sequence>MANQRRSRQRGDTATLLPLVADSGNRRMLTDWITSHDRYELIEERPDTAMFDLCVLDTEMLEREATTLTARKRETSMILPVLLLVPDTQAGSVHTELRQERPALWDLVDGMLRMPVREYELADKVDTLLQLRTQSATLTRQREQLQTIRDEHAGHGVVITDTDGRIEYVNTAFEEQSGYTSEEVLGQTPAVLKSGEHDEAFYEDLWETITSGDVWHGEMTNRGKDGGQYVIDQTIAPVTGPDNEIERFIAVNHDITELKDLELSLRERSEQLEILNRVLRHDIRNDMTVVLGWLDYVADHCEGELESELDRIESSAERVVELTTAAGDIVKTMRSDAEPDLEPISLTQILLEEGKKRQEVFEDATIELPTSPPYVTVAANELLSSVFRNLINNAVKHNDADEPVVSITVRETDDRVQVRVADNGPGVPETIKDEIFDDEVQGLDSSGTGMGLYLVSTLVDLYGGEVWVEDNDPTGAVFCVELDVLNQSMGESGEYCD</sequence>
<keyword evidence="10" id="KW-0902">Two-component regulatory system</keyword>
<keyword evidence="9" id="KW-1133">Transmembrane helix</keyword>
<dbReference type="GO" id="GO:0000156">
    <property type="term" value="F:phosphorelay response regulator activity"/>
    <property type="evidence" value="ECO:0007669"/>
    <property type="project" value="TreeGrafter"/>
</dbReference>
<keyword evidence="4" id="KW-0808">Transferase</keyword>
<evidence type="ECO:0000256" key="9">
    <source>
        <dbReference type="ARBA" id="ARBA00022989"/>
    </source>
</evidence>
<dbReference type="SMART" id="SM00387">
    <property type="entry name" value="HATPase_c"/>
    <property type="match status" value="1"/>
</dbReference>
<proteinExistence type="predicted"/>
<dbReference type="InterPro" id="IPR035965">
    <property type="entry name" value="PAS-like_dom_sf"/>
</dbReference>
<dbReference type="InterPro" id="IPR050351">
    <property type="entry name" value="BphY/WalK/GraS-like"/>
</dbReference>
<evidence type="ECO:0000256" key="2">
    <source>
        <dbReference type="ARBA" id="ARBA00004141"/>
    </source>
</evidence>
<gene>
    <name evidence="15" type="ORF">HSR122_3028</name>
</gene>
<dbReference type="GO" id="GO:0004673">
    <property type="term" value="F:protein histidine kinase activity"/>
    <property type="evidence" value="ECO:0007669"/>
    <property type="project" value="UniProtKB-EC"/>
</dbReference>
<comment type="subcellular location">
    <subcellularLocation>
        <location evidence="2">Membrane</location>
        <topology evidence="2">Multi-pass membrane protein</topology>
    </subcellularLocation>
</comment>
<evidence type="ECO:0000259" key="12">
    <source>
        <dbReference type="PROSITE" id="PS50109"/>
    </source>
</evidence>
<dbReference type="SUPFAM" id="SSF55785">
    <property type="entry name" value="PYP-like sensor domain (PAS domain)"/>
    <property type="match status" value="1"/>
</dbReference>
<dbReference type="SMART" id="SM00086">
    <property type="entry name" value="PAC"/>
    <property type="match status" value="1"/>
</dbReference>
<dbReference type="AlphaFoldDB" id="A0A897NCH4"/>
<dbReference type="GO" id="GO:0016020">
    <property type="term" value="C:membrane"/>
    <property type="evidence" value="ECO:0007669"/>
    <property type="project" value="UniProtKB-SubCell"/>
</dbReference>
<evidence type="ECO:0000259" key="14">
    <source>
        <dbReference type="PROSITE" id="PS50113"/>
    </source>
</evidence>
<dbReference type="PROSITE" id="PS50109">
    <property type="entry name" value="HIS_KIN"/>
    <property type="match status" value="1"/>
</dbReference>
<evidence type="ECO:0000313" key="15">
    <source>
        <dbReference type="EMBL" id="QSG10397.1"/>
    </source>
</evidence>
<dbReference type="EMBL" id="CP064788">
    <property type="protein sequence ID" value="QSG10397.1"/>
    <property type="molecule type" value="Genomic_DNA"/>
</dbReference>
<dbReference type="GO" id="GO:0030295">
    <property type="term" value="F:protein kinase activator activity"/>
    <property type="evidence" value="ECO:0007669"/>
    <property type="project" value="TreeGrafter"/>
</dbReference>
<dbReference type="SUPFAM" id="SSF55874">
    <property type="entry name" value="ATPase domain of HSP90 chaperone/DNA topoisomerase II/histidine kinase"/>
    <property type="match status" value="1"/>
</dbReference>
<keyword evidence="5" id="KW-0812">Transmembrane</keyword>
<dbReference type="GeneID" id="68853613"/>
<feature type="domain" description="Histidine kinase" evidence="12">
    <location>
        <begin position="278"/>
        <end position="486"/>
    </location>
</feature>
<dbReference type="GO" id="GO:0005524">
    <property type="term" value="F:ATP binding"/>
    <property type="evidence" value="ECO:0007669"/>
    <property type="project" value="UniProtKB-KW"/>
</dbReference>
<dbReference type="Pfam" id="PF02518">
    <property type="entry name" value="HATPase_c"/>
    <property type="match status" value="1"/>
</dbReference>
<dbReference type="Proteomes" id="UP000662973">
    <property type="component" value="Chromosome"/>
</dbReference>
<dbReference type="PRINTS" id="PR00344">
    <property type="entry name" value="BCTRLSENSOR"/>
</dbReference>
<dbReference type="SMART" id="SM00091">
    <property type="entry name" value="PAS"/>
    <property type="match status" value="1"/>
</dbReference>
<feature type="domain" description="PAC" evidence="14">
    <location>
        <begin position="215"/>
        <end position="267"/>
    </location>
</feature>
<evidence type="ECO:0000256" key="11">
    <source>
        <dbReference type="ARBA" id="ARBA00023136"/>
    </source>
</evidence>
<dbReference type="InterPro" id="IPR004358">
    <property type="entry name" value="Sig_transdc_His_kin-like_C"/>
</dbReference>
<dbReference type="InterPro" id="IPR013767">
    <property type="entry name" value="PAS_fold"/>
</dbReference>
<dbReference type="PROSITE" id="PS50113">
    <property type="entry name" value="PAC"/>
    <property type="match status" value="1"/>
</dbReference>
<keyword evidence="8" id="KW-0067">ATP-binding</keyword>
<evidence type="ECO:0000256" key="6">
    <source>
        <dbReference type="ARBA" id="ARBA00022741"/>
    </source>
</evidence>
<dbReference type="InterPro" id="IPR003594">
    <property type="entry name" value="HATPase_dom"/>
</dbReference>
<dbReference type="PANTHER" id="PTHR42878">
    <property type="entry name" value="TWO-COMPONENT HISTIDINE KINASE"/>
    <property type="match status" value="1"/>
</dbReference>
<evidence type="ECO:0000256" key="7">
    <source>
        <dbReference type="ARBA" id="ARBA00022777"/>
    </source>
</evidence>
<evidence type="ECO:0000256" key="8">
    <source>
        <dbReference type="ARBA" id="ARBA00022840"/>
    </source>
</evidence>
<organism evidence="15 16">
    <name type="scientific">Halapricum desulfuricans</name>
    <dbReference type="NCBI Taxonomy" id="2841257"/>
    <lineage>
        <taxon>Archaea</taxon>
        <taxon>Methanobacteriati</taxon>
        <taxon>Methanobacteriota</taxon>
        <taxon>Stenosarchaea group</taxon>
        <taxon>Halobacteria</taxon>
        <taxon>Halobacteriales</taxon>
        <taxon>Haloarculaceae</taxon>
        <taxon>Halapricum</taxon>
    </lineage>
</organism>
<evidence type="ECO:0000256" key="3">
    <source>
        <dbReference type="ARBA" id="ARBA00012438"/>
    </source>
</evidence>
<dbReference type="PROSITE" id="PS50112">
    <property type="entry name" value="PAS"/>
    <property type="match status" value="1"/>
</dbReference>
<protein>
    <recommendedName>
        <fullName evidence="3">histidine kinase</fullName>
        <ecNumber evidence="3">2.7.13.3</ecNumber>
    </recommendedName>
</protein>
<evidence type="ECO:0000259" key="13">
    <source>
        <dbReference type="PROSITE" id="PS50112"/>
    </source>
</evidence>
<accession>A0A897NCH4</accession>
<dbReference type="EC" id="2.7.13.3" evidence="3"/>
<dbReference type="Gene3D" id="3.30.450.20">
    <property type="entry name" value="PAS domain"/>
    <property type="match status" value="1"/>
</dbReference>
<evidence type="ECO:0000256" key="1">
    <source>
        <dbReference type="ARBA" id="ARBA00000085"/>
    </source>
</evidence>
<keyword evidence="11" id="KW-0472">Membrane</keyword>
<evidence type="ECO:0000256" key="10">
    <source>
        <dbReference type="ARBA" id="ARBA00023012"/>
    </source>
</evidence>
<dbReference type="InterPro" id="IPR001610">
    <property type="entry name" value="PAC"/>
</dbReference>
<feature type="domain" description="PAS" evidence="13">
    <location>
        <begin position="141"/>
        <end position="188"/>
    </location>
</feature>
<dbReference type="GO" id="GO:0007234">
    <property type="term" value="P:osmosensory signaling via phosphorelay pathway"/>
    <property type="evidence" value="ECO:0007669"/>
    <property type="project" value="TreeGrafter"/>
</dbReference>
<dbReference type="KEGG" id="hds:HSR122_3028"/>
<evidence type="ECO:0000256" key="4">
    <source>
        <dbReference type="ARBA" id="ARBA00022679"/>
    </source>
</evidence>
<evidence type="ECO:0000256" key="5">
    <source>
        <dbReference type="ARBA" id="ARBA00022692"/>
    </source>
</evidence>
<dbReference type="PANTHER" id="PTHR42878:SF7">
    <property type="entry name" value="SENSOR HISTIDINE KINASE GLRK"/>
    <property type="match status" value="1"/>
</dbReference>
<dbReference type="NCBIfam" id="TIGR00229">
    <property type="entry name" value="sensory_box"/>
    <property type="match status" value="1"/>
</dbReference>
<dbReference type="InterPro" id="IPR036890">
    <property type="entry name" value="HATPase_C_sf"/>
</dbReference>
<dbReference type="InterPro" id="IPR000014">
    <property type="entry name" value="PAS"/>
</dbReference>
<keyword evidence="6" id="KW-0547">Nucleotide-binding</keyword>
<dbReference type="Gene3D" id="3.30.565.10">
    <property type="entry name" value="Histidine kinase-like ATPase, C-terminal domain"/>
    <property type="match status" value="1"/>
</dbReference>
<reference evidence="15 16" key="1">
    <citation type="submission" date="2020-11" db="EMBL/GenBank/DDBJ databases">
        <title>Carbohydrate-dependent, anaerobic sulfur respiration: A novel catabolism in halophilic archaea.</title>
        <authorList>
            <person name="Sorokin D.Y."/>
            <person name="Messina E."/>
            <person name="Smedile F."/>
            <person name="La Cono V."/>
            <person name="Hallsworth J.E."/>
            <person name="Yakimov M.M."/>
        </authorList>
    </citation>
    <scope>NUCLEOTIDE SEQUENCE [LARGE SCALE GENOMIC DNA]</scope>
    <source>
        <strain evidence="15 16">HSR12-2</strain>
    </source>
</reference>
<name>A0A897NCH4_9EURY</name>
<dbReference type="RefSeq" id="WP_229110543.1">
    <property type="nucleotide sequence ID" value="NZ_CP064788.1"/>
</dbReference>
<dbReference type="CDD" id="cd00130">
    <property type="entry name" value="PAS"/>
    <property type="match status" value="1"/>
</dbReference>
<dbReference type="InterPro" id="IPR000700">
    <property type="entry name" value="PAS-assoc_C"/>
</dbReference>